<feature type="region of interest" description="Disordered" evidence="1">
    <location>
        <begin position="1"/>
        <end position="25"/>
    </location>
</feature>
<dbReference type="PATRIC" id="fig|1121305.3.peg.1927"/>
<evidence type="ECO:0000313" key="3">
    <source>
        <dbReference type="Proteomes" id="UP000075374"/>
    </source>
</evidence>
<accession>A0A151ALE2</accession>
<name>A0A151ALE2_9CLOT</name>
<evidence type="ECO:0000313" key="2">
    <source>
        <dbReference type="EMBL" id="KYH28432.1"/>
    </source>
</evidence>
<reference evidence="2 3" key="1">
    <citation type="submission" date="2016-02" db="EMBL/GenBank/DDBJ databases">
        <title>Genome sequence of Clostridium colicanis DSM 13634.</title>
        <authorList>
            <person name="Poehlein A."/>
            <person name="Daniel R."/>
        </authorList>
    </citation>
    <scope>NUCLEOTIDE SEQUENCE [LARGE SCALE GENOMIC DNA]</scope>
    <source>
        <strain evidence="2 3">DSM 13634</strain>
    </source>
</reference>
<sequence length="54" mass="6445">MNNRESHDHNRRLFNKKGYKSTENQFAKNQIVQTIESNVYNKSGIEAKKKYELD</sequence>
<dbReference type="EMBL" id="LTBB01000010">
    <property type="protein sequence ID" value="KYH28432.1"/>
    <property type="molecule type" value="Genomic_DNA"/>
</dbReference>
<dbReference type="STRING" id="1121305.CLCOL_19240"/>
<feature type="compositionally biased region" description="Basic residues" evidence="1">
    <location>
        <begin position="9"/>
        <end position="19"/>
    </location>
</feature>
<dbReference type="Proteomes" id="UP000075374">
    <property type="component" value="Unassembled WGS sequence"/>
</dbReference>
<dbReference type="AlphaFoldDB" id="A0A151ALE2"/>
<protein>
    <submittedName>
        <fullName evidence="2">Uncharacterized protein</fullName>
    </submittedName>
</protein>
<comment type="caution">
    <text evidence="2">The sequence shown here is derived from an EMBL/GenBank/DDBJ whole genome shotgun (WGS) entry which is preliminary data.</text>
</comment>
<proteinExistence type="predicted"/>
<evidence type="ECO:0000256" key="1">
    <source>
        <dbReference type="SAM" id="MobiDB-lite"/>
    </source>
</evidence>
<organism evidence="2 3">
    <name type="scientific">Clostridium colicanis DSM 13634</name>
    <dbReference type="NCBI Taxonomy" id="1121305"/>
    <lineage>
        <taxon>Bacteria</taxon>
        <taxon>Bacillati</taxon>
        <taxon>Bacillota</taxon>
        <taxon>Clostridia</taxon>
        <taxon>Eubacteriales</taxon>
        <taxon>Clostridiaceae</taxon>
        <taxon>Clostridium</taxon>
    </lineage>
</organism>
<keyword evidence="3" id="KW-1185">Reference proteome</keyword>
<gene>
    <name evidence="2" type="ORF">CLCOL_19240</name>
</gene>